<evidence type="ECO:0008006" key="3">
    <source>
        <dbReference type="Google" id="ProtNLM"/>
    </source>
</evidence>
<gene>
    <name evidence="1" type="ORF">A7L45_04600</name>
</gene>
<dbReference type="AlphaFoldDB" id="A0A1J0GEQ4"/>
<keyword evidence="2" id="KW-1185">Reference proteome</keyword>
<name>A0A1J0GEQ4_9CLOT</name>
<dbReference type="KEGG" id="ceu:A7L45_04600"/>
<dbReference type="OrthoDB" id="2084847at2"/>
<sequence>MCCKFDKELLYTFDDKTIQPLEKIFVEEHIKYCTDCQKDLKLITLINQNIKDELINIKFPDKLSTISQLVTENCIFEMEKTTIKSKIHNVIKTYSGINKAIKGSSVVYKHNPYNNFINNKIESTFNFIKKPIKHMVKNKLAEIGILKKLKLG</sequence>
<accession>A0A1J0GEQ4</accession>
<dbReference type="Proteomes" id="UP000182569">
    <property type="component" value="Chromosome"/>
</dbReference>
<dbReference type="EMBL" id="CP015756">
    <property type="protein sequence ID" value="APC39390.1"/>
    <property type="molecule type" value="Genomic_DNA"/>
</dbReference>
<dbReference type="RefSeq" id="WP_071611683.1">
    <property type="nucleotide sequence ID" value="NZ_CP015756.1"/>
</dbReference>
<organism evidence="1 2">
    <name type="scientific">Clostridium estertheticum subsp. estertheticum</name>
    <dbReference type="NCBI Taxonomy" id="1552"/>
    <lineage>
        <taxon>Bacteria</taxon>
        <taxon>Bacillati</taxon>
        <taxon>Bacillota</taxon>
        <taxon>Clostridia</taxon>
        <taxon>Eubacteriales</taxon>
        <taxon>Clostridiaceae</taxon>
        <taxon>Clostridium</taxon>
    </lineage>
</organism>
<reference evidence="2" key="1">
    <citation type="journal article" date="2016" name="Front. Microbiol.">
        <title>Complete Genome Sequence of Clostridium estertheticum DSM 8809, a Microbe Identified in Spoiled Vacuum Packed Beef.</title>
        <authorList>
            <person name="Yu Z."/>
            <person name="Gunn L."/>
            <person name="Brennan E."/>
            <person name="Reid R."/>
            <person name="Wall P.G."/>
            <person name="Gaora O.P."/>
            <person name="Hurley D."/>
            <person name="Bolton D."/>
            <person name="Fanning S."/>
        </authorList>
    </citation>
    <scope>NUCLEOTIDE SEQUENCE [LARGE SCALE GENOMIC DNA]</scope>
    <source>
        <strain evidence="2">DSM 8809</strain>
    </source>
</reference>
<evidence type="ECO:0000313" key="2">
    <source>
        <dbReference type="Proteomes" id="UP000182569"/>
    </source>
</evidence>
<protein>
    <recommendedName>
        <fullName evidence="3">Zf-HC2 domain-containing protein</fullName>
    </recommendedName>
</protein>
<dbReference type="STRING" id="1552.A7L45_04600"/>
<proteinExistence type="predicted"/>
<evidence type="ECO:0000313" key="1">
    <source>
        <dbReference type="EMBL" id="APC39390.1"/>
    </source>
</evidence>